<keyword evidence="3" id="KW-0812">Transmembrane</keyword>
<comment type="pathway">
    <text evidence="1">Protein modification; protein ubiquitination.</text>
</comment>
<dbReference type="PANTHER" id="PTHR10706">
    <property type="entry name" value="F-BOX FAMILY PROTEIN"/>
    <property type="match status" value="1"/>
</dbReference>
<dbReference type="Proteomes" id="UP000834106">
    <property type="component" value="Chromosome 7"/>
</dbReference>
<feature type="domain" description="F-box" evidence="4">
    <location>
        <begin position="49"/>
        <end position="78"/>
    </location>
</feature>
<keyword evidence="3" id="KW-1133">Transmembrane helix</keyword>
<accession>A0AAD2DR89</accession>
<feature type="transmembrane region" description="Helical" evidence="3">
    <location>
        <begin position="132"/>
        <end position="154"/>
    </location>
</feature>
<keyword evidence="2" id="KW-0833">Ubl conjugation pathway</keyword>
<dbReference type="InterPro" id="IPR001810">
    <property type="entry name" value="F-box_dom"/>
</dbReference>
<sequence length="156" mass="18032">MISFNGNVYPYYKICDWFLYILLKVSSRQHLLINESKKEVPSIFVDLVLPDDLLERMLAHLPIASILRAGCVCKMARDSHFGKVPVEFHHVLPQKPWYFMFTSSDEPVGYAYDPILQKWYGIDLPCIEISNWFIASLCGLVCLWTMIAGVNYMFAT</sequence>
<proteinExistence type="predicted"/>
<dbReference type="Pfam" id="PF00646">
    <property type="entry name" value="F-box"/>
    <property type="match status" value="1"/>
</dbReference>
<evidence type="ECO:0000259" key="4">
    <source>
        <dbReference type="Pfam" id="PF00646"/>
    </source>
</evidence>
<keyword evidence="6" id="KW-1185">Reference proteome</keyword>
<evidence type="ECO:0000256" key="1">
    <source>
        <dbReference type="ARBA" id="ARBA00004906"/>
    </source>
</evidence>
<protein>
    <recommendedName>
        <fullName evidence="4">F-box domain-containing protein</fullName>
    </recommendedName>
</protein>
<evidence type="ECO:0000313" key="5">
    <source>
        <dbReference type="EMBL" id="CAI9764172.1"/>
    </source>
</evidence>
<keyword evidence="3" id="KW-0472">Membrane</keyword>
<reference evidence="5" key="1">
    <citation type="submission" date="2023-05" db="EMBL/GenBank/DDBJ databases">
        <authorList>
            <person name="Huff M."/>
        </authorList>
    </citation>
    <scope>NUCLEOTIDE SEQUENCE</scope>
</reference>
<gene>
    <name evidence="5" type="ORF">FPE_LOCUS11602</name>
</gene>
<organism evidence="5 6">
    <name type="scientific">Fraxinus pennsylvanica</name>
    <dbReference type="NCBI Taxonomy" id="56036"/>
    <lineage>
        <taxon>Eukaryota</taxon>
        <taxon>Viridiplantae</taxon>
        <taxon>Streptophyta</taxon>
        <taxon>Embryophyta</taxon>
        <taxon>Tracheophyta</taxon>
        <taxon>Spermatophyta</taxon>
        <taxon>Magnoliopsida</taxon>
        <taxon>eudicotyledons</taxon>
        <taxon>Gunneridae</taxon>
        <taxon>Pentapetalae</taxon>
        <taxon>asterids</taxon>
        <taxon>lamiids</taxon>
        <taxon>Lamiales</taxon>
        <taxon>Oleaceae</taxon>
        <taxon>Oleeae</taxon>
        <taxon>Fraxinus</taxon>
    </lineage>
</organism>
<name>A0AAD2DR89_9LAMI</name>
<dbReference type="PANTHER" id="PTHR10706:SF130">
    <property type="entry name" value="F-BOX ONLY PROTEIN 31"/>
    <property type="match status" value="1"/>
</dbReference>
<dbReference type="AlphaFoldDB" id="A0AAD2DR89"/>
<dbReference type="InterPro" id="IPR045048">
    <property type="entry name" value="FBXO31/39"/>
</dbReference>
<dbReference type="EMBL" id="OU503042">
    <property type="protein sequence ID" value="CAI9764172.1"/>
    <property type="molecule type" value="Genomic_DNA"/>
</dbReference>
<evidence type="ECO:0000256" key="3">
    <source>
        <dbReference type="SAM" id="Phobius"/>
    </source>
</evidence>
<dbReference type="SUPFAM" id="SSF81383">
    <property type="entry name" value="F-box domain"/>
    <property type="match status" value="1"/>
</dbReference>
<evidence type="ECO:0000313" key="6">
    <source>
        <dbReference type="Proteomes" id="UP000834106"/>
    </source>
</evidence>
<dbReference type="InterPro" id="IPR036047">
    <property type="entry name" value="F-box-like_dom_sf"/>
</dbReference>
<evidence type="ECO:0000256" key="2">
    <source>
        <dbReference type="ARBA" id="ARBA00022786"/>
    </source>
</evidence>